<proteinExistence type="predicted"/>
<sequence>MPLLSATPTYYRKRLRANAVPTMRPPSEWTRMERARQGPTLMANNLFTRRETLRLAAVAALIPGWARAEGATKVVMHKSPTCGCCGAWSARMREAGFIVEEIVEVDMPSVKKRLGVPEPLSSCHTAEIDGYIVEGHVPPQAVARLLKERPKAVGLAAPGMPAGSPGMEGGAAEVYRLYLFDASGSRPFGDWRGDKPV</sequence>
<evidence type="ECO:0000313" key="1">
    <source>
        <dbReference type="EMBL" id="AZG75372.1"/>
    </source>
</evidence>
<evidence type="ECO:0000313" key="2">
    <source>
        <dbReference type="Proteomes" id="UP000273982"/>
    </source>
</evidence>
<dbReference type="KEGG" id="mros:EHO51_00655"/>
<dbReference type="InterPro" id="IPR007332">
    <property type="entry name" value="DUF411"/>
</dbReference>
<protein>
    <submittedName>
        <fullName evidence="1">DUF411 domain-containing protein</fullName>
    </submittedName>
</protein>
<dbReference type="Pfam" id="PF04214">
    <property type="entry name" value="DUF411"/>
    <property type="match status" value="1"/>
</dbReference>
<reference evidence="1 2" key="1">
    <citation type="submission" date="2018-11" db="EMBL/GenBank/DDBJ databases">
        <title>Genome squencing of methanotrophic bacteria isolated from alkaline groundwater in Korea.</title>
        <authorList>
            <person name="Nguyen L.N."/>
        </authorList>
    </citation>
    <scope>NUCLEOTIDE SEQUENCE [LARGE SCALE GENOMIC DNA]</scope>
    <source>
        <strain evidence="1 2">GW6</strain>
    </source>
</reference>
<dbReference type="EMBL" id="CP034086">
    <property type="protein sequence ID" value="AZG75372.1"/>
    <property type="molecule type" value="Genomic_DNA"/>
</dbReference>
<name>A0A3G8M2L2_9HYPH</name>
<dbReference type="AlphaFoldDB" id="A0A3G8M2L2"/>
<gene>
    <name evidence="1" type="ORF">EHO51_00655</name>
</gene>
<organism evidence="1 2">
    <name type="scientific">Methylocystis rosea</name>
    <dbReference type="NCBI Taxonomy" id="173366"/>
    <lineage>
        <taxon>Bacteria</taxon>
        <taxon>Pseudomonadati</taxon>
        <taxon>Pseudomonadota</taxon>
        <taxon>Alphaproteobacteria</taxon>
        <taxon>Hyphomicrobiales</taxon>
        <taxon>Methylocystaceae</taxon>
        <taxon>Methylocystis</taxon>
    </lineage>
</organism>
<accession>A0A3G8M2L2</accession>
<dbReference type="Proteomes" id="UP000273982">
    <property type="component" value="Chromosome"/>
</dbReference>